<keyword evidence="2" id="KW-1185">Reference proteome</keyword>
<evidence type="ECO:0000313" key="2">
    <source>
        <dbReference type="Proteomes" id="UP001500212"/>
    </source>
</evidence>
<dbReference type="EMBL" id="BAABHJ010000004">
    <property type="protein sequence ID" value="GAA4604386.1"/>
    <property type="molecule type" value="Genomic_DNA"/>
</dbReference>
<reference evidence="2" key="1">
    <citation type="journal article" date="2019" name="Int. J. Syst. Evol. Microbiol.">
        <title>The Global Catalogue of Microorganisms (GCM) 10K type strain sequencing project: providing services to taxonomists for standard genome sequencing and annotation.</title>
        <authorList>
            <consortium name="The Broad Institute Genomics Platform"/>
            <consortium name="The Broad Institute Genome Sequencing Center for Infectious Disease"/>
            <person name="Wu L."/>
            <person name="Ma J."/>
        </authorList>
    </citation>
    <scope>NUCLEOTIDE SEQUENCE [LARGE SCALE GENOMIC DNA]</scope>
    <source>
        <strain evidence="2">JCM 17938</strain>
    </source>
</reference>
<comment type="caution">
    <text evidence="1">The sequence shown here is derived from an EMBL/GenBank/DDBJ whole genome shotgun (WGS) entry which is preliminary data.</text>
</comment>
<sequence length="186" mass="21073">MTLSREPVPRRYNWTDFRSTLESDWAATLDSLGIEWEYEPTKFTLPSGAWYLPDFHLPKIGTWLEVKGTGVPGEEKARELAEALVCHCEATCKCAWPGGEIVLLGHASLRSPGKRFGVMHWYDALGGNALLGQCSHCGKRSWVRPRHSLTCRYCKVNDPGGRHFGNLLNTGDVDFRRSDRIEEFDF</sequence>
<accession>A0ABP8TCK7</accession>
<proteinExistence type="predicted"/>
<protein>
    <recommendedName>
        <fullName evidence="3">REase associating with pPIWI RE domain-containing protein</fullName>
    </recommendedName>
</protein>
<gene>
    <name evidence="1" type="ORF">GCM10023195_14900</name>
</gene>
<name>A0ABP8TCK7_9ACTN</name>
<evidence type="ECO:0008006" key="3">
    <source>
        <dbReference type="Google" id="ProtNLM"/>
    </source>
</evidence>
<dbReference type="Gene3D" id="3.40.91.30">
    <property type="match status" value="1"/>
</dbReference>
<dbReference type="Proteomes" id="UP001500212">
    <property type="component" value="Unassembled WGS sequence"/>
</dbReference>
<evidence type="ECO:0000313" key="1">
    <source>
        <dbReference type="EMBL" id="GAA4604386.1"/>
    </source>
</evidence>
<organism evidence="1 2">
    <name type="scientific">Actinoallomurus liliacearum</name>
    <dbReference type="NCBI Taxonomy" id="1080073"/>
    <lineage>
        <taxon>Bacteria</taxon>
        <taxon>Bacillati</taxon>
        <taxon>Actinomycetota</taxon>
        <taxon>Actinomycetes</taxon>
        <taxon>Streptosporangiales</taxon>
        <taxon>Thermomonosporaceae</taxon>
        <taxon>Actinoallomurus</taxon>
    </lineage>
</organism>